<name>A0A251NRB7_PRUPE</name>
<sequence>MKLHVSFKDQIHLSLYYVDFEALSRMSKTLCRVISSTITTLSLDLEPEPIETCLLFTPKTCNLGRMRI</sequence>
<organism evidence="1 2">
    <name type="scientific">Prunus persica</name>
    <name type="common">Peach</name>
    <name type="synonym">Amygdalus persica</name>
    <dbReference type="NCBI Taxonomy" id="3760"/>
    <lineage>
        <taxon>Eukaryota</taxon>
        <taxon>Viridiplantae</taxon>
        <taxon>Streptophyta</taxon>
        <taxon>Embryophyta</taxon>
        <taxon>Tracheophyta</taxon>
        <taxon>Spermatophyta</taxon>
        <taxon>Magnoliopsida</taxon>
        <taxon>eudicotyledons</taxon>
        <taxon>Gunneridae</taxon>
        <taxon>Pentapetalae</taxon>
        <taxon>rosids</taxon>
        <taxon>fabids</taxon>
        <taxon>Rosales</taxon>
        <taxon>Rosaceae</taxon>
        <taxon>Amygdaloideae</taxon>
        <taxon>Amygdaleae</taxon>
        <taxon>Prunus</taxon>
    </lineage>
</organism>
<keyword evidence="2" id="KW-1185">Reference proteome</keyword>
<evidence type="ECO:0000313" key="1">
    <source>
        <dbReference type="EMBL" id="ONI01788.1"/>
    </source>
</evidence>
<accession>A0A251NRB7</accession>
<gene>
    <name evidence="1" type="ORF">PRUPE_6G158600</name>
</gene>
<proteinExistence type="predicted"/>
<dbReference type="AlphaFoldDB" id="A0A251NRB7"/>
<evidence type="ECO:0000313" key="2">
    <source>
        <dbReference type="Proteomes" id="UP000006882"/>
    </source>
</evidence>
<reference evidence="1 2" key="1">
    <citation type="journal article" date="2013" name="Nat. Genet.">
        <title>The high-quality draft genome of peach (Prunus persica) identifies unique patterns of genetic diversity, domestication and genome evolution.</title>
        <authorList>
            <consortium name="International Peach Genome Initiative"/>
            <person name="Verde I."/>
            <person name="Abbott A.G."/>
            <person name="Scalabrin S."/>
            <person name="Jung S."/>
            <person name="Shu S."/>
            <person name="Marroni F."/>
            <person name="Zhebentyayeva T."/>
            <person name="Dettori M.T."/>
            <person name="Grimwood J."/>
            <person name="Cattonaro F."/>
            <person name="Zuccolo A."/>
            <person name="Rossini L."/>
            <person name="Jenkins J."/>
            <person name="Vendramin E."/>
            <person name="Meisel L.A."/>
            <person name="Decroocq V."/>
            <person name="Sosinski B."/>
            <person name="Prochnik S."/>
            <person name="Mitros T."/>
            <person name="Policriti A."/>
            <person name="Cipriani G."/>
            <person name="Dondini L."/>
            <person name="Ficklin S."/>
            <person name="Goodstein D.M."/>
            <person name="Xuan P."/>
            <person name="Del Fabbro C."/>
            <person name="Aramini V."/>
            <person name="Copetti D."/>
            <person name="Gonzalez S."/>
            <person name="Horner D.S."/>
            <person name="Falchi R."/>
            <person name="Lucas S."/>
            <person name="Mica E."/>
            <person name="Maldonado J."/>
            <person name="Lazzari B."/>
            <person name="Bielenberg D."/>
            <person name="Pirona R."/>
            <person name="Miculan M."/>
            <person name="Barakat A."/>
            <person name="Testolin R."/>
            <person name="Stella A."/>
            <person name="Tartarini S."/>
            <person name="Tonutti P."/>
            <person name="Arus P."/>
            <person name="Orellana A."/>
            <person name="Wells C."/>
            <person name="Main D."/>
            <person name="Vizzotto G."/>
            <person name="Silva H."/>
            <person name="Salamini F."/>
            <person name="Schmutz J."/>
            <person name="Morgante M."/>
            <person name="Rokhsar D.S."/>
        </authorList>
    </citation>
    <scope>NUCLEOTIDE SEQUENCE [LARGE SCALE GENOMIC DNA]</scope>
    <source>
        <strain evidence="2">cv. Nemared</strain>
    </source>
</reference>
<protein>
    <submittedName>
        <fullName evidence="1">Uncharacterized protein</fullName>
    </submittedName>
</protein>
<dbReference type="EMBL" id="CM007656">
    <property type="protein sequence ID" value="ONI01788.1"/>
    <property type="molecule type" value="Genomic_DNA"/>
</dbReference>
<dbReference type="Gramene" id="ONI01788">
    <property type="protein sequence ID" value="ONI01788"/>
    <property type="gene ID" value="PRUPE_6G158600"/>
</dbReference>
<dbReference type="Proteomes" id="UP000006882">
    <property type="component" value="Chromosome G6"/>
</dbReference>